<dbReference type="SUPFAM" id="SSF51735">
    <property type="entry name" value="NAD(P)-binding Rossmann-fold domains"/>
    <property type="match status" value="1"/>
</dbReference>
<dbReference type="Gene3D" id="3.40.50.720">
    <property type="entry name" value="NAD(P)-binding Rossmann-like Domain"/>
    <property type="match status" value="1"/>
</dbReference>
<dbReference type="PROSITE" id="PS00455">
    <property type="entry name" value="AMP_BINDING"/>
    <property type="match status" value="1"/>
</dbReference>
<dbReference type="Pfam" id="PF23562">
    <property type="entry name" value="AMP-binding_C_3"/>
    <property type="match status" value="1"/>
</dbReference>
<comment type="caution">
    <text evidence="4">The sequence shown here is derived from an EMBL/GenBank/DDBJ whole genome shotgun (WGS) entry which is preliminary data.</text>
</comment>
<evidence type="ECO:0000256" key="2">
    <source>
        <dbReference type="ARBA" id="ARBA00022553"/>
    </source>
</evidence>
<dbReference type="OrthoDB" id="329835at2759"/>
<evidence type="ECO:0000256" key="1">
    <source>
        <dbReference type="ARBA" id="ARBA00022450"/>
    </source>
</evidence>
<name>A0A9W4K173_9EURO</name>
<dbReference type="InterPro" id="IPR009081">
    <property type="entry name" value="PP-bd_ACP"/>
</dbReference>
<dbReference type="InterPro" id="IPR036291">
    <property type="entry name" value="NAD(P)-bd_dom_sf"/>
</dbReference>
<dbReference type="SUPFAM" id="SSF47336">
    <property type="entry name" value="ACP-like"/>
    <property type="match status" value="1"/>
</dbReference>
<dbReference type="AlphaFoldDB" id="A0A9W4K173"/>
<dbReference type="SUPFAM" id="SSF56801">
    <property type="entry name" value="Acetyl-CoA synthetase-like"/>
    <property type="match status" value="1"/>
</dbReference>
<keyword evidence="1" id="KW-0596">Phosphopantetheine</keyword>
<dbReference type="InterPro" id="IPR000873">
    <property type="entry name" value="AMP-dep_synth/lig_dom"/>
</dbReference>
<dbReference type="PANTHER" id="PTHR43439:SF2">
    <property type="entry name" value="ENZYME, PUTATIVE (JCVI)-RELATED"/>
    <property type="match status" value="1"/>
</dbReference>
<dbReference type="Pfam" id="PF07993">
    <property type="entry name" value="NAD_binding_4"/>
    <property type="match status" value="1"/>
</dbReference>
<dbReference type="Proteomes" id="UP001154252">
    <property type="component" value="Unassembled WGS sequence"/>
</dbReference>
<reference evidence="4" key="1">
    <citation type="submission" date="2021-07" db="EMBL/GenBank/DDBJ databases">
        <authorList>
            <person name="Branca A.L. A."/>
        </authorList>
    </citation>
    <scope>NUCLEOTIDE SEQUENCE</scope>
</reference>
<evidence type="ECO:0000313" key="4">
    <source>
        <dbReference type="EMBL" id="CAG8883007.1"/>
    </source>
</evidence>
<protein>
    <recommendedName>
        <fullName evidence="3">Carrier domain-containing protein</fullName>
    </recommendedName>
</protein>
<dbReference type="GO" id="GO:0044550">
    <property type="term" value="P:secondary metabolite biosynthetic process"/>
    <property type="evidence" value="ECO:0007669"/>
    <property type="project" value="UniProtKB-ARBA"/>
</dbReference>
<feature type="domain" description="Carrier" evidence="3">
    <location>
        <begin position="592"/>
        <end position="677"/>
    </location>
</feature>
<gene>
    <name evidence="4" type="ORF">PEGY_LOCUS325</name>
</gene>
<dbReference type="Gene3D" id="1.10.1200.10">
    <property type="entry name" value="ACP-like"/>
    <property type="match status" value="1"/>
</dbReference>
<accession>A0A9W4K173</accession>
<dbReference type="Pfam" id="PF00501">
    <property type="entry name" value="AMP-binding"/>
    <property type="match status" value="1"/>
</dbReference>
<proteinExistence type="predicted"/>
<keyword evidence="2" id="KW-0597">Phosphoprotein</keyword>
<dbReference type="InterPro" id="IPR036736">
    <property type="entry name" value="ACP-like_sf"/>
</dbReference>
<dbReference type="InterPro" id="IPR020845">
    <property type="entry name" value="AMP-binding_CS"/>
</dbReference>
<dbReference type="InterPro" id="IPR013120">
    <property type="entry name" value="FAR_NAD-bd"/>
</dbReference>
<dbReference type="InterPro" id="IPR042099">
    <property type="entry name" value="ANL_N_sf"/>
</dbReference>
<keyword evidence="5" id="KW-1185">Reference proteome</keyword>
<dbReference type="PANTHER" id="PTHR43439">
    <property type="entry name" value="PHENYLACETATE-COENZYME A LIGASE"/>
    <property type="match status" value="1"/>
</dbReference>
<evidence type="ECO:0000313" key="5">
    <source>
        <dbReference type="Proteomes" id="UP001154252"/>
    </source>
</evidence>
<dbReference type="PROSITE" id="PS50075">
    <property type="entry name" value="CARRIER"/>
    <property type="match status" value="1"/>
</dbReference>
<dbReference type="EMBL" id="CAJVRC010000459">
    <property type="protein sequence ID" value="CAG8883007.1"/>
    <property type="molecule type" value="Genomic_DNA"/>
</dbReference>
<evidence type="ECO:0000259" key="3">
    <source>
        <dbReference type="PROSITE" id="PS50075"/>
    </source>
</evidence>
<dbReference type="Gene3D" id="3.40.50.12780">
    <property type="entry name" value="N-terminal domain of ligase-like"/>
    <property type="match status" value="1"/>
</dbReference>
<dbReference type="InterPro" id="IPR051414">
    <property type="entry name" value="Adenylate-forming_Reductase"/>
</dbReference>
<sequence>MTVASTMTRTTTSTNGSITIHAQDVIPFRRAPIDLYPAEGKESDYMRSLPEIIEFNSQANPDHLFCIQALKGAESIRISNRQLRYAIASCGKWLQDNVSALELPAAAGGDQEVQKGAPVALLMDSDVGLFFHQMALIGLGVPVLLLSARLSVTAIHHLLKKTNAVAVLAAPRHQLNAAQAVALMRDEDGKTIALHKPEPYSTYLGTAAPGDSICHPFHFFSEKDRNVLILHSSGTTGLPKPIYISHRHLVCFTTCHDFKTEEEAQGVNVSTLPLYHGYGLMAPALAMGIGKTVCFPPPGTVPNAHGVINLIKSNQGSSLMSVPSILEEITIAPTGDGIRTLATLDFVTFGGGLLTPSVGDRLVAAGVKLLNHYGTTESGPLAPFFVPIASYNWHFFRLRRDMRMSIKEIEPCEGQRRFRLTTYPFGWDQPFEIQDQLVCNPEHPDTDFNSAGRTDDLIVLATGEKVLPQILETWLVESGLVKSAIAFGDRQFEIGVILEPLAPVGTSADERTVREAVWPVVVQAGNKMDDHAKISSPDAIIVVPAGTAIPRTDKGSIARREVYKLFEEQIAQVYHTLETRPIDSSVTSLDPENLEQGLIDLIQTRIHWGVPLTDLSRDDDLFERGMDSLQAMRLRRYLLCAASTVIHGISPSDRIGRDFIYKNPSVGQMANALRESSGPSQSGSAHDAVRELLPQLVQAHGLHASSFLNPGAIVVLTGSTGSLGSHCLAELVKSPNVARVICLNRPRAGVDGEGSTRLARSLDDKRIHLNEEVWSKVQTYETNLAADYLGLPLSEYAMVRSGVTHIIHTAWGMDFKWQLSSFRSHLQTLHNLLQLAQDGHQFRPTIKPRLLFVSSIATVGEYATVSGERIIPEIPMESMDCANNIGYAEAKLACEWIVEQAIREHPDEVEACYVRLGQIAGARSTGFWNAQEHFPALVKSSQFARALPQLQGTLSWIPVDDAANVLIDLAFSEQQPSMAYHLENPVRQSWSDVLVTLGSQLDISQFLPFNDWLDRVVKLGSKGGPGQNPVLKLDEFFRRDFRRMACGSVIMATDEARKRSETLRQVDAVPEDVIASYVQYWRTSGYLS</sequence>
<organism evidence="4 5">
    <name type="scientific">Penicillium egyptiacum</name>
    <dbReference type="NCBI Taxonomy" id="1303716"/>
    <lineage>
        <taxon>Eukaryota</taxon>
        <taxon>Fungi</taxon>
        <taxon>Dikarya</taxon>
        <taxon>Ascomycota</taxon>
        <taxon>Pezizomycotina</taxon>
        <taxon>Eurotiomycetes</taxon>
        <taxon>Eurotiomycetidae</taxon>
        <taxon>Eurotiales</taxon>
        <taxon>Aspergillaceae</taxon>
        <taxon>Penicillium</taxon>
    </lineage>
</organism>